<proteinExistence type="predicted"/>
<dbReference type="RefSeq" id="WP_303549313.1">
    <property type="nucleotide sequence ID" value="NZ_CAXHZV010000003.1"/>
</dbReference>
<gene>
    <name evidence="1" type="ORF">Q4490_06270</name>
</gene>
<evidence type="ECO:0000313" key="1">
    <source>
        <dbReference type="EMBL" id="MDO6453165.1"/>
    </source>
</evidence>
<comment type="caution">
    <text evidence="1">The sequence shown here is derived from an EMBL/GenBank/DDBJ whole genome shotgun (WGS) entry which is preliminary data.</text>
</comment>
<protein>
    <submittedName>
        <fullName evidence="1">Uncharacterized protein</fullName>
    </submittedName>
</protein>
<accession>A0AAW7XK12</accession>
<evidence type="ECO:0000313" key="2">
    <source>
        <dbReference type="Proteomes" id="UP001169862"/>
    </source>
</evidence>
<organism evidence="1 2">
    <name type="scientific">Neptunomonas phycophila</name>
    <dbReference type="NCBI Taxonomy" id="1572645"/>
    <lineage>
        <taxon>Bacteria</taxon>
        <taxon>Pseudomonadati</taxon>
        <taxon>Pseudomonadota</taxon>
        <taxon>Gammaproteobacteria</taxon>
        <taxon>Oceanospirillales</taxon>
        <taxon>Oceanospirillaceae</taxon>
        <taxon>Neptunomonas</taxon>
    </lineage>
</organism>
<sequence length="133" mass="14506">MTLLFALYSSFLRVLTQAATAGRRPYKKQCVNVSLSVILLALATPSYAHFPFCECAMDAGKIQCKAGFSDGSGASGVTVDLISYDEEIIQQNQFSEASTAEFAPYEGEFYILLDAGPGHTVEVDWHDIQGLNR</sequence>
<dbReference type="Proteomes" id="UP001169862">
    <property type="component" value="Unassembled WGS sequence"/>
</dbReference>
<reference evidence="1" key="1">
    <citation type="submission" date="2023-07" db="EMBL/GenBank/DDBJ databases">
        <title>Genome content predicts the carbon catabolic preferences of heterotrophic bacteria.</title>
        <authorList>
            <person name="Gralka M."/>
        </authorList>
    </citation>
    <scope>NUCLEOTIDE SEQUENCE</scope>
    <source>
        <strain evidence="1">I2M16</strain>
    </source>
</reference>
<name>A0AAW7XK12_9GAMM</name>
<dbReference type="AlphaFoldDB" id="A0AAW7XK12"/>
<dbReference type="EMBL" id="JAUOPG010000003">
    <property type="protein sequence ID" value="MDO6453165.1"/>
    <property type="molecule type" value="Genomic_DNA"/>
</dbReference>